<dbReference type="PANTHER" id="PTHR30590">
    <property type="entry name" value="INNER MEMBRANE PROTEIN"/>
    <property type="match status" value="1"/>
</dbReference>
<sequence>MSLVAPTQQKERIFVMDLLRGVALLGILMMNIPYFAESYQLGENIFIRNETSGADYYAWYIKALSFEGTMRALFSMLFGAGALLLLSRLEKKEMDITPADFYYRRLMWLLLFGLINAFVLQWPGDILYSYALCGLLLYPFRNMAARWLLIIGIFCMLVATFKETYSWRKAWMVKEKGEKALALQQQKKNLTEEQKEDLKTWQERQEKRKPANVMKEVEKERKEMRKGYFSITGHLNGINVKIETFKFYHFFIWDALACFFIGMALFKWGVITGMRSKKFYWILLITGYLVGFGINYFYIKTYLDIRMQFSYVYERLFINLYQERRLLQALGHMSLLILLHKYNILKMLQVWLSRVGQMAFTNYLMQSIICTTIFYGWGFGQFGQLRRVEWYYVMFVIWLFQVIFSNLWLHYFRFGPFEWLWRSLTYWKRQPMLKEEAVEKNIALA</sequence>
<evidence type="ECO:0000313" key="3">
    <source>
        <dbReference type="EMBL" id="KIC95362.1"/>
    </source>
</evidence>
<protein>
    <recommendedName>
        <fullName evidence="2">DUF418 domain-containing protein</fullName>
    </recommendedName>
</protein>
<evidence type="ECO:0000256" key="1">
    <source>
        <dbReference type="SAM" id="Phobius"/>
    </source>
</evidence>
<keyword evidence="4" id="KW-1185">Reference proteome</keyword>
<dbReference type="AlphaFoldDB" id="A0A0C1L5G6"/>
<feature type="transmembrane region" description="Helical" evidence="1">
    <location>
        <begin position="357"/>
        <end position="378"/>
    </location>
</feature>
<feature type="transmembrane region" description="Helical" evidence="1">
    <location>
        <begin position="18"/>
        <end position="36"/>
    </location>
</feature>
<dbReference type="EMBL" id="JSVC01000007">
    <property type="protein sequence ID" value="KIC95362.1"/>
    <property type="molecule type" value="Genomic_DNA"/>
</dbReference>
<feature type="domain" description="DUF418" evidence="2">
    <location>
        <begin position="265"/>
        <end position="428"/>
    </location>
</feature>
<feature type="transmembrane region" description="Helical" evidence="1">
    <location>
        <begin position="390"/>
        <end position="411"/>
    </location>
</feature>
<dbReference type="Proteomes" id="UP000031408">
    <property type="component" value="Unassembled WGS sequence"/>
</dbReference>
<keyword evidence="1" id="KW-0812">Transmembrane</keyword>
<comment type="caution">
    <text evidence="3">The sequence shown here is derived from an EMBL/GenBank/DDBJ whole genome shotgun (WGS) entry which is preliminary data.</text>
</comment>
<gene>
    <name evidence="3" type="ORF">OI18_07120</name>
</gene>
<evidence type="ECO:0000313" key="4">
    <source>
        <dbReference type="Proteomes" id="UP000031408"/>
    </source>
</evidence>
<proteinExistence type="predicted"/>
<feature type="transmembrane region" description="Helical" evidence="1">
    <location>
        <begin position="247"/>
        <end position="266"/>
    </location>
</feature>
<dbReference type="PANTHER" id="PTHR30590:SF2">
    <property type="entry name" value="INNER MEMBRANE PROTEIN"/>
    <property type="match status" value="1"/>
</dbReference>
<feature type="transmembrane region" description="Helical" evidence="1">
    <location>
        <begin position="68"/>
        <end position="86"/>
    </location>
</feature>
<feature type="transmembrane region" description="Helical" evidence="1">
    <location>
        <begin position="278"/>
        <end position="299"/>
    </location>
</feature>
<dbReference type="Pfam" id="PF04235">
    <property type="entry name" value="DUF418"/>
    <property type="match status" value="1"/>
</dbReference>
<keyword evidence="1" id="KW-1133">Transmembrane helix</keyword>
<dbReference type="OrthoDB" id="9807744at2"/>
<dbReference type="RefSeq" id="WP_039138443.1">
    <property type="nucleotide sequence ID" value="NZ_JSVC01000007.1"/>
</dbReference>
<dbReference type="InterPro" id="IPR052529">
    <property type="entry name" value="Bact_Transport_Assoc"/>
</dbReference>
<feature type="transmembrane region" description="Helical" evidence="1">
    <location>
        <begin position="106"/>
        <end position="124"/>
    </location>
</feature>
<evidence type="ECO:0000259" key="2">
    <source>
        <dbReference type="Pfam" id="PF04235"/>
    </source>
</evidence>
<reference evidence="3 4" key="1">
    <citation type="submission" date="2014-11" db="EMBL/GenBank/DDBJ databases">
        <title>Genome sequence of Flavihumibacter solisilvae 3-3.</title>
        <authorList>
            <person name="Zhou G."/>
            <person name="Li M."/>
            <person name="Wang G."/>
        </authorList>
    </citation>
    <scope>NUCLEOTIDE SEQUENCE [LARGE SCALE GENOMIC DNA]</scope>
    <source>
        <strain evidence="3 4">3-3</strain>
    </source>
</reference>
<feature type="transmembrane region" description="Helical" evidence="1">
    <location>
        <begin position="144"/>
        <end position="161"/>
    </location>
</feature>
<accession>A0A0C1L5G6</accession>
<name>A0A0C1L5G6_9BACT</name>
<dbReference type="InterPro" id="IPR007349">
    <property type="entry name" value="DUF418"/>
</dbReference>
<keyword evidence="1" id="KW-0472">Membrane</keyword>
<organism evidence="3 4">
    <name type="scientific">Flavihumibacter solisilvae</name>
    <dbReference type="NCBI Taxonomy" id="1349421"/>
    <lineage>
        <taxon>Bacteria</taxon>
        <taxon>Pseudomonadati</taxon>
        <taxon>Bacteroidota</taxon>
        <taxon>Chitinophagia</taxon>
        <taxon>Chitinophagales</taxon>
        <taxon>Chitinophagaceae</taxon>
        <taxon>Flavihumibacter</taxon>
    </lineage>
</organism>